<evidence type="ECO:0000256" key="1">
    <source>
        <dbReference type="SAM" id="MobiDB-lite"/>
    </source>
</evidence>
<keyword evidence="3" id="KW-1185">Reference proteome</keyword>
<evidence type="ECO:0000313" key="3">
    <source>
        <dbReference type="Proteomes" id="UP001249851"/>
    </source>
</evidence>
<name>A0AAD9QQN5_ACRCE</name>
<protein>
    <submittedName>
        <fullName evidence="2">Uncharacterized protein</fullName>
    </submittedName>
</protein>
<dbReference type="AlphaFoldDB" id="A0AAD9QQN5"/>
<evidence type="ECO:0000313" key="2">
    <source>
        <dbReference type="EMBL" id="KAK2565693.1"/>
    </source>
</evidence>
<accession>A0AAD9QQN5</accession>
<dbReference type="EMBL" id="JARQWQ010000019">
    <property type="protein sequence ID" value="KAK2565693.1"/>
    <property type="molecule type" value="Genomic_DNA"/>
</dbReference>
<gene>
    <name evidence="2" type="ORF">P5673_010868</name>
</gene>
<organism evidence="2 3">
    <name type="scientific">Acropora cervicornis</name>
    <name type="common">Staghorn coral</name>
    <dbReference type="NCBI Taxonomy" id="6130"/>
    <lineage>
        <taxon>Eukaryota</taxon>
        <taxon>Metazoa</taxon>
        <taxon>Cnidaria</taxon>
        <taxon>Anthozoa</taxon>
        <taxon>Hexacorallia</taxon>
        <taxon>Scleractinia</taxon>
        <taxon>Astrocoeniina</taxon>
        <taxon>Acroporidae</taxon>
        <taxon>Acropora</taxon>
    </lineage>
</organism>
<feature type="compositionally biased region" description="Basic and acidic residues" evidence="1">
    <location>
        <begin position="87"/>
        <end position="96"/>
    </location>
</feature>
<feature type="compositionally biased region" description="Basic and acidic residues" evidence="1">
    <location>
        <begin position="42"/>
        <end position="69"/>
    </location>
</feature>
<comment type="caution">
    <text evidence="2">The sequence shown here is derived from an EMBL/GenBank/DDBJ whole genome shotgun (WGS) entry which is preliminary data.</text>
</comment>
<feature type="region of interest" description="Disordered" evidence="1">
    <location>
        <begin position="41"/>
        <end position="112"/>
    </location>
</feature>
<sequence length="112" mass="12806">MARCTVLDEMLCREILVVDPFTGTKKGTVARGSKWKLKWHQRKGEDAAETEQRVVENQKKVKDSQDRENAASVRKKAMERLGQLQKRKADEGESEGKRKKKRSSGSDTLNFL</sequence>
<reference evidence="2" key="2">
    <citation type="journal article" date="2023" name="Science">
        <title>Genomic signatures of disease resistance in endangered staghorn corals.</title>
        <authorList>
            <person name="Vollmer S.V."/>
            <person name="Selwyn J.D."/>
            <person name="Despard B.A."/>
            <person name="Roesel C.L."/>
        </authorList>
    </citation>
    <scope>NUCLEOTIDE SEQUENCE</scope>
    <source>
        <strain evidence="2">K2</strain>
    </source>
</reference>
<reference evidence="2" key="1">
    <citation type="journal article" date="2023" name="G3 (Bethesda)">
        <title>Whole genome assembly and annotation of the endangered Caribbean coral Acropora cervicornis.</title>
        <authorList>
            <person name="Selwyn J.D."/>
            <person name="Vollmer S.V."/>
        </authorList>
    </citation>
    <scope>NUCLEOTIDE SEQUENCE</scope>
    <source>
        <strain evidence="2">K2</strain>
    </source>
</reference>
<proteinExistence type="predicted"/>
<dbReference type="Proteomes" id="UP001249851">
    <property type="component" value="Unassembled WGS sequence"/>
</dbReference>